<name>W7TXQ9_9STRA</name>
<gene>
    <name evidence="1" type="ORF">Naga_100016g62</name>
</gene>
<evidence type="ECO:0000313" key="1">
    <source>
        <dbReference type="EMBL" id="EWM25149.1"/>
    </source>
</evidence>
<dbReference type="SUPFAM" id="SSF56672">
    <property type="entry name" value="DNA/RNA polymerases"/>
    <property type="match status" value="1"/>
</dbReference>
<comment type="caution">
    <text evidence="1">The sequence shown here is derived from an EMBL/GenBank/DDBJ whole genome shotgun (WGS) entry which is preliminary data.</text>
</comment>
<dbReference type="InterPro" id="IPR043502">
    <property type="entry name" value="DNA/RNA_pol_sf"/>
</dbReference>
<sequence>MIYKGLKWKILAVFFDDILIFSQTAEQHIKDVETTLDRLIDAGLTVFPSEYWPNSHTKAVFSTESVSTSTW</sequence>
<dbReference type="AlphaFoldDB" id="W7TXQ9"/>
<dbReference type="InterPro" id="IPR043128">
    <property type="entry name" value="Rev_trsase/Diguanyl_cyclase"/>
</dbReference>
<keyword evidence="2" id="KW-1185">Reference proteome</keyword>
<proteinExistence type="predicted"/>
<organism evidence="1 2">
    <name type="scientific">Nannochloropsis gaditana</name>
    <dbReference type="NCBI Taxonomy" id="72520"/>
    <lineage>
        <taxon>Eukaryota</taxon>
        <taxon>Sar</taxon>
        <taxon>Stramenopiles</taxon>
        <taxon>Ochrophyta</taxon>
        <taxon>Eustigmatophyceae</taxon>
        <taxon>Eustigmatales</taxon>
        <taxon>Monodopsidaceae</taxon>
        <taxon>Nannochloropsis</taxon>
    </lineage>
</organism>
<evidence type="ECO:0008006" key="3">
    <source>
        <dbReference type="Google" id="ProtNLM"/>
    </source>
</evidence>
<reference evidence="1 2" key="1">
    <citation type="journal article" date="2014" name="Mol. Plant">
        <title>Chromosome Scale Genome Assembly and Transcriptome Profiling of Nannochloropsis gaditana in Nitrogen Depletion.</title>
        <authorList>
            <person name="Corteggiani Carpinelli E."/>
            <person name="Telatin A."/>
            <person name="Vitulo N."/>
            <person name="Forcato C."/>
            <person name="D'Angelo M."/>
            <person name="Schiavon R."/>
            <person name="Vezzi A."/>
            <person name="Giacometti G.M."/>
            <person name="Morosinotto T."/>
            <person name="Valle G."/>
        </authorList>
    </citation>
    <scope>NUCLEOTIDE SEQUENCE [LARGE SCALE GENOMIC DNA]</scope>
    <source>
        <strain evidence="1 2">B-31</strain>
    </source>
</reference>
<accession>W7TXQ9</accession>
<evidence type="ECO:0000313" key="2">
    <source>
        <dbReference type="Proteomes" id="UP000019335"/>
    </source>
</evidence>
<protein>
    <recommendedName>
        <fullName evidence="3">Reverse transcriptase domain-containing protein</fullName>
    </recommendedName>
</protein>
<dbReference type="OrthoDB" id="775972at2759"/>
<dbReference type="EMBL" id="AZIL01001059">
    <property type="protein sequence ID" value="EWM25149.1"/>
    <property type="molecule type" value="Genomic_DNA"/>
</dbReference>
<dbReference type="Gene3D" id="3.30.70.270">
    <property type="match status" value="1"/>
</dbReference>
<dbReference type="Proteomes" id="UP000019335">
    <property type="component" value="Chromosome 12"/>
</dbReference>